<dbReference type="InterPro" id="IPR013088">
    <property type="entry name" value="Znf_NHR/GATA"/>
</dbReference>
<feature type="compositionally biased region" description="Basic residues" evidence="2">
    <location>
        <begin position="61"/>
        <end position="72"/>
    </location>
</feature>
<accession>A0AAX4P7H6</accession>
<proteinExistence type="predicted"/>
<dbReference type="SMART" id="SM00401">
    <property type="entry name" value="ZnF_GATA"/>
    <property type="match status" value="1"/>
</dbReference>
<feature type="compositionally biased region" description="Acidic residues" evidence="2">
    <location>
        <begin position="407"/>
        <end position="419"/>
    </location>
</feature>
<feature type="compositionally biased region" description="Basic and acidic residues" evidence="2">
    <location>
        <begin position="42"/>
        <end position="60"/>
    </location>
</feature>
<evidence type="ECO:0000313" key="4">
    <source>
        <dbReference type="EMBL" id="WZN61967.1"/>
    </source>
</evidence>
<dbReference type="Proteomes" id="UP001472866">
    <property type="component" value="Chromosome 05"/>
</dbReference>
<reference evidence="4 5" key="1">
    <citation type="submission" date="2024-03" db="EMBL/GenBank/DDBJ databases">
        <title>Complete genome sequence of the green alga Chloropicon roscoffensis RCC1871.</title>
        <authorList>
            <person name="Lemieux C."/>
            <person name="Pombert J.-F."/>
            <person name="Otis C."/>
            <person name="Turmel M."/>
        </authorList>
    </citation>
    <scope>NUCLEOTIDE SEQUENCE [LARGE SCALE GENOMIC DNA]</scope>
    <source>
        <strain evidence="4 5">RCC1871</strain>
    </source>
</reference>
<keyword evidence="1" id="KW-0862">Zinc</keyword>
<organism evidence="4 5">
    <name type="scientific">Chloropicon roscoffensis</name>
    <dbReference type="NCBI Taxonomy" id="1461544"/>
    <lineage>
        <taxon>Eukaryota</taxon>
        <taxon>Viridiplantae</taxon>
        <taxon>Chlorophyta</taxon>
        <taxon>Chloropicophyceae</taxon>
        <taxon>Chloropicales</taxon>
        <taxon>Chloropicaceae</taxon>
        <taxon>Chloropicon</taxon>
    </lineage>
</organism>
<protein>
    <submittedName>
        <fullName evidence="4">GATA-type domain-containing protein</fullName>
    </submittedName>
</protein>
<dbReference type="Gene3D" id="3.30.50.10">
    <property type="entry name" value="Erythroid Transcription Factor GATA-1, subunit A"/>
    <property type="match status" value="1"/>
</dbReference>
<dbReference type="AlphaFoldDB" id="A0AAX4P7H6"/>
<keyword evidence="5" id="KW-1185">Reference proteome</keyword>
<name>A0AAX4P7H6_9CHLO</name>
<sequence length="506" mass="54134">MESLSAVWQAPLSPPSPSECFLFLPNSNGRGRRFLLNTQIDRSIDRKTSRKSGERCDRSRRGQAKRSVRHRRGPFEGRQRHRQRAPQREGVLTRANERLTRSAACRRTPRRGAMRTRGGREPGPAEEADGSPAEAKAPTCCDVCGATVTPLWRKVAGKNTCNACGLRHKRHGSFGFRSRKGSAVKPKKKAPGKGKGRGGKKPRAKAVKPKPGRRRSAAAELEAAKIARAEEGALPQRVSVASSGLRDALCHLDSPLGLASPPCLFDPRASICGFGLALPAPPQIYRAGVEAIASDAERVTDLEALFPDFSRFLPPTQPGFTSPPSLPIIQELGPSCDIDGEGDTESCETVSPYTSTAAALDDQAQSGASRATAALHDRLAAAAAGAACNLDGGLGERLYPAAAAAQAEDDGGDEGGVEGEEGKPLSWPPKASIKASLQTRYNACRTNVRSRLREELRGIRAALTRIDEEISRRRALGEGDNTLSQLENLPIPLPLVFSSATLPWGC</sequence>
<dbReference type="CDD" id="cd00202">
    <property type="entry name" value="ZnF_GATA"/>
    <property type="match status" value="1"/>
</dbReference>
<feature type="region of interest" description="Disordered" evidence="2">
    <location>
        <begin position="173"/>
        <end position="219"/>
    </location>
</feature>
<dbReference type="PROSITE" id="PS50114">
    <property type="entry name" value="GATA_ZN_FINGER_2"/>
    <property type="match status" value="1"/>
</dbReference>
<feature type="domain" description="GATA-type" evidence="3">
    <location>
        <begin position="135"/>
        <end position="187"/>
    </location>
</feature>
<dbReference type="SUPFAM" id="SSF57716">
    <property type="entry name" value="Glucocorticoid receptor-like (DNA-binding domain)"/>
    <property type="match status" value="1"/>
</dbReference>
<evidence type="ECO:0000313" key="5">
    <source>
        <dbReference type="Proteomes" id="UP001472866"/>
    </source>
</evidence>
<dbReference type="Pfam" id="PF00320">
    <property type="entry name" value="GATA"/>
    <property type="match status" value="1"/>
</dbReference>
<keyword evidence="1" id="KW-0479">Metal-binding</keyword>
<evidence type="ECO:0000259" key="3">
    <source>
        <dbReference type="PROSITE" id="PS50114"/>
    </source>
</evidence>
<evidence type="ECO:0000256" key="2">
    <source>
        <dbReference type="SAM" id="MobiDB-lite"/>
    </source>
</evidence>
<dbReference type="GO" id="GO:0006355">
    <property type="term" value="P:regulation of DNA-templated transcription"/>
    <property type="evidence" value="ECO:0007669"/>
    <property type="project" value="InterPro"/>
</dbReference>
<keyword evidence="1" id="KW-0863">Zinc-finger</keyword>
<feature type="region of interest" description="Disordered" evidence="2">
    <location>
        <begin position="404"/>
        <end position="429"/>
    </location>
</feature>
<dbReference type="InterPro" id="IPR000679">
    <property type="entry name" value="Znf_GATA"/>
</dbReference>
<gene>
    <name evidence="4" type="ORF">HKI87_05g35030</name>
</gene>
<dbReference type="GO" id="GO:0043565">
    <property type="term" value="F:sequence-specific DNA binding"/>
    <property type="evidence" value="ECO:0007669"/>
    <property type="project" value="InterPro"/>
</dbReference>
<feature type="region of interest" description="Disordered" evidence="2">
    <location>
        <begin position="38"/>
        <end position="135"/>
    </location>
</feature>
<evidence type="ECO:0000256" key="1">
    <source>
        <dbReference type="PROSITE-ProRule" id="PRU00094"/>
    </source>
</evidence>
<dbReference type="EMBL" id="CP151505">
    <property type="protein sequence ID" value="WZN61967.1"/>
    <property type="molecule type" value="Genomic_DNA"/>
</dbReference>
<feature type="compositionally biased region" description="Basic residues" evidence="2">
    <location>
        <begin position="173"/>
        <end position="216"/>
    </location>
</feature>
<dbReference type="GO" id="GO:0008270">
    <property type="term" value="F:zinc ion binding"/>
    <property type="evidence" value="ECO:0007669"/>
    <property type="project" value="UniProtKB-KW"/>
</dbReference>